<keyword evidence="3" id="KW-1185">Reference proteome</keyword>
<dbReference type="OrthoDB" id="8756107at2"/>
<dbReference type="NCBIfam" id="NF038129">
    <property type="entry name" value="PEP_NF038129"/>
    <property type="match status" value="1"/>
</dbReference>
<gene>
    <name evidence="2" type="ORF">EJN92_17245</name>
</gene>
<organism evidence="2 3">
    <name type="scientific">Undibacterium parvum</name>
    <dbReference type="NCBI Taxonomy" id="401471"/>
    <lineage>
        <taxon>Bacteria</taxon>
        <taxon>Pseudomonadati</taxon>
        <taxon>Pseudomonadota</taxon>
        <taxon>Betaproteobacteria</taxon>
        <taxon>Burkholderiales</taxon>
        <taxon>Oxalobacteraceae</taxon>
        <taxon>Undibacterium</taxon>
    </lineage>
</organism>
<feature type="signal peptide" evidence="1">
    <location>
        <begin position="1"/>
        <end position="28"/>
    </location>
</feature>
<evidence type="ECO:0000256" key="1">
    <source>
        <dbReference type="SAM" id="SignalP"/>
    </source>
</evidence>
<keyword evidence="1" id="KW-0732">Signal</keyword>
<dbReference type="EMBL" id="CP034464">
    <property type="protein sequence ID" value="AZP13578.1"/>
    <property type="molecule type" value="Genomic_DNA"/>
</dbReference>
<dbReference type="AlphaFoldDB" id="A0A3Q9BSL6"/>
<proteinExistence type="predicted"/>
<evidence type="ECO:0000313" key="3">
    <source>
        <dbReference type="Proteomes" id="UP000275663"/>
    </source>
</evidence>
<feature type="chain" id="PRO_5018711049" evidence="1">
    <location>
        <begin position="29"/>
        <end position="217"/>
    </location>
</feature>
<evidence type="ECO:0000313" key="2">
    <source>
        <dbReference type="EMBL" id="AZP13578.1"/>
    </source>
</evidence>
<dbReference type="KEGG" id="upv:EJN92_17245"/>
<dbReference type="Proteomes" id="UP000275663">
    <property type="component" value="Chromosome"/>
</dbReference>
<accession>A0A3Q9BSL6</accession>
<name>A0A3Q9BSL6_9BURK</name>
<protein>
    <submittedName>
        <fullName evidence="2">PEP-CTERM sorting domain-containing protein</fullName>
    </submittedName>
</protein>
<sequence length="217" mass="23071">MKSFFNLKQIRHLICALATMGLMLNASADSQYHVVLDTTKLIGSGWLDLQFNPGQAGATSAFADLTHLSSKYPFGDSPILTGLVTGDLSNKAVFSNQSAYNDLFQALNFGQVISFDLRFSGAFLNTPGSFGTSFGLSLYGADQQSLLGNPDPVSGSLLTFELMPAANAGQFGKVTPLVFDNAMLSVSAVPEPAEWLLLLAGFAVLAAFTQVRRGCID</sequence>
<reference evidence="2 3" key="1">
    <citation type="journal article" date="2011" name="Int. J. Syst. Evol. Microbiol.">
        <title>Description of Undibacterium oligocarboniphilum sp. nov., isolated from purified water, and Undibacterium pigrum strain CCUG 49012 as the type strain of Undibacterium parvum sp. nov., and emended descriptions of the genus Undibacterium and the species Undibacterium pigrum.</title>
        <authorList>
            <person name="Eder W."/>
            <person name="Wanner G."/>
            <person name="Ludwig W."/>
            <person name="Busse H.J."/>
            <person name="Ziemke-Kageler F."/>
            <person name="Lang E."/>
        </authorList>
    </citation>
    <scope>NUCLEOTIDE SEQUENCE [LARGE SCALE GENOMIC DNA]</scope>
    <source>
        <strain evidence="2 3">DSM 23061</strain>
    </source>
</reference>
<dbReference type="RefSeq" id="WP_126128947.1">
    <property type="nucleotide sequence ID" value="NZ_CP034464.1"/>
</dbReference>